<sequence>MTQSDQIKPVISGNFRWGTTSQRAKFNDTSLRCIFFGFESIGNAEVLESQGSTGP</sequence>
<keyword evidence="1" id="KW-1185">Reference proteome</keyword>
<evidence type="ECO:0000313" key="1">
    <source>
        <dbReference type="Proteomes" id="UP000095283"/>
    </source>
</evidence>
<proteinExistence type="predicted"/>
<accession>A0A1I7WYE9</accession>
<dbReference type="AlphaFoldDB" id="A0A1I7WYE9"/>
<dbReference type="Proteomes" id="UP000095283">
    <property type="component" value="Unplaced"/>
</dbReference>
<name>A0A1I7WYE9_HETBA</name>
<evidence type="ECO:0000313" key="2">
    <source>
        <dbReference type="WBParaSite" id="Hba_10209"/>
    </source>
</evidence>
<organism evidence="1 2">
    <name type="scientific">Heterorhabditis bacteriophora</name>
    <name type="common">Entomopathogenic nematode worm</name>
    <dbReference type="NCBI Taxonomy" id="37862"/>
    <lineage>
        <taxon>Eukaryota</taxon>
        <taxon>Metazoa</taxon>
        <taxon>Ecdysozoa</taxon>
        <taxon>Nematoda</taxon>
        <taxon>Chromadorea</taxon>
        <taxon>Rhabditida</taxon>
        <taxon>Rhabditina</taxon>
        <taxon>Rhabditomorpha</taxon>
        <taxon>Strongyloidea</taxon>
        <taxon>Heterorhabditidae</taxon>
        <taxon>Heterorhabditis</taxon>
    </lineage>
</organism>
<reference evidence="2" key="1">
    <citation type="submission" date="2016-11" db="UniProtKB">
        <authorList>
            <consortium name="WormBaseParasite"/>
        </authorList>
    </citation>
    <scope>IDENTIFICATION</scope>
</reference>
<protein>
    <submittedName>
        <fullName evidence="2">Mannose-6-phosphate isomerase</fullName>
    </submittedName>
</protein>
<dbReference type="WBParaSite" id="Hba_10209">
    <property type="protein sequence ID" value="Hba_10209"/>
    <property type="gene ID" value="Hba_10209"/>
</dbReference>